<sequence length="321" mass="35235">MDTGPSLPKPHFDNTLGAMLLGNVAAGIFYGITSVQTYIYFKHCSRDSKLLKNAIWFLWILDTVHLTFITHTLYTYCVSNFGNAAALTRSIWSVSGQAYITCVSEFMVRTIFTHRVWRLSNSNVRVPLIMVISLLSLAHLVGGFVASIEMDLLGTMLLPPRVNATMNVALMSGVAVDALIAASIVISLLKSRTGFKKTDGIVTTLTLYAVSTCLLTCMWGFITCIVHIVFPSNAIYLGMFFLISEFSLNALLATLNAREKLRDRTYGVTSVPVEFGTITRTTGQTGSGGTSEPIYEGSMPSKMRIDVEHHVEIRGDPKPNS</sequence>
<accession>A0ACB7IJH3</accession>
<evidence type="ECO:0000313" key="1">
    <source>
        <dbReference type="EMBL" id="KAG9218240.1"/>
    </source>
</evidence>
<dbReference type="Proteomes" id="UP000824881">
    <property type="component" value="Unassembled WGS sequence"/>
</dbReference>
<proteinExistence type="predicted"/>
<keyword evidence="2" id="KW-1185">Reference proteome</keyword>
<gene>
    <name evidence="1" type="ORF">CCMSSC00406_0005921</name>
</gene>
<protein>
    <submittedName>
        <fullName evidence="1">Uncharacterized protein</fullName>
    </submittedName>
</protein>
<organism evidence="1 2">
    <name type="scientific">Pleurotus cornucopiae</name>
    <name type="common">Cornucopia mushroom</name>
    <dbReference type="NCBI Taxonomy" id="5321"/>
    <lineage>
        <taxon>Eukaryota</taxon>
        <taxon>Fungi</taxon>
        <taxon>Dikarya</taxon>
        <taxon>Basidiomycota</taxon>
        <taxon>Agaricomycotina</taxon>
        <taxon>Agaricomycetes</taxon>
        <taxon>Agaricomycetidae</taxon>
        <taxon>Agaricales</taxon>
        <taxon>Pleurotineae</taxon>
        <taxon>Pleurotaceae</taxon>
        <taxon>Pleurotus</taxon>
    </lineage>
</organism>
<dbReference type="EMBL" id="WQMT02000010">
    <property type="protein sequence ID" value="KAG9218240.1"/>
    <property type="molecule type" value="Genomic_DNA"/>
</dbReference>
<name>A0ACB7IJH3_PLECO</name>
<reference evidence="1 2" key="1">
    <citation type="journal article" date="2021" name="Appl. Environ. Microbiol.">
        <title>Genetic linkage and physical mapping for an oyster mushroom Pleurotus cornucopiae and QTL analysis for the trait cap color.</title>
        <authorList>
            <person name="Zhang Y."/>
            <person name="Gao W."/>
            <person name="Sonnenberg A."/>
            <person name="Chen Q."/>
            <person name="Zhang J."/>
            <person name="Huang C."/>
        </authorList>
    </citation>
    <scope>NUCLEOTIDE SEQUENCE [LARGE SCALE GENOMIC DNA]</scope>
    <source>
        <strain evidence="1">CCMSSC00406</strain>
    </source>
</reference>
<evidence type="ECO:0000313" key="2">
    <source>
        <dbReference type="Proteomes" id="UP000824881"/>
    </source>
</evidence>
<comment type="caution">
    <text evidence="1">The sequence shown here is derived from an EMBL/GenBank/DDBJ whole genome shotgun (WGS) entry which is preliminary data.</text>
</comment>